<dbReference type="EMBL" id="CP001344">
    <property type="protein sequence ID" value="ACL46214.1"/>
    <property type="molecule type" value="Genomic_DNA"/>
</dbReference>
<gene>
    <name evidence="2" type="ordered locus">Cyan7425_3897</name>
</gene>
<dbReference type="InterPro" id="IPR036249">
    <property type="entry name" value="Thioredoxin-like_sf"/>
</dbReference>
<protein>
    <submittedName>
        <fullName evidence="2">Glutaredoxin</fullName>
    </submittedName>
</protein>
<dbReference type="AlphaFoldDB" id="B8HUL2"/>
<evidence type="ECO:0000259" key="1">
    <source>
        <dbReference type="Pfam" id="PF00462"/>
    </source>
</evidence>
<accession>B8HUL2</accession>
<organism evidence="2">
    <name type="scientific">Cyanothece sp. (strain PCC 7425 / ATCC 29141)</name>
    <dbReference type="NCBI Taxonomy" id="395961"/>
    <lineage>
        <taxon>Bacteria</taxon>
        <taxon>Bacillati</taxon>
        <taxon>Cyanobacteriota</taxon>
        <taxon>Cyanophyceae</taxon>
        <taxon>Gomontiellales</taxon>
        <taxon>Cyanothecaceae</taxon>
        <taxon>Cyanothece</taxon>
    </lineage>
</organism>
<dbReference type="PROSITE" id="PS51354">
    <property type="entry name" value="GLUTAREDOXIN_2"/>
    <property type="match status" value="1"/>
</dbReference>
<evidence type="ECO:0000313" key="2">
    <source>
        <dbReference type="EMBL" id="ACL46214.1"/>
    </source>
</evidence>
<proteinExistence type="predicted"/>
<reference evidence="2" key="1">
    <citation type="submission" date="2009-01" db="EMBL/GenBank/DDBJ databases">
        <title>Complete sequence of chromosome Cyanothece sp. PCC 7425.</title>
        <authorList>
            <consortium name="US DOE Joint Genome Institute"/>
            <person name="Lucas S."/>
            <person name="Copeland A."/>
            <person name="Lapidus A."/>
            <person name="Glavina del Rio T."/>
            <person name="Dalin E."/>
            <person name="Tice H."/>
            <person name="Bruce D."/>
            <person name="Goodwin L."/>
            <person name="Pitluck S."/>
            <person name="Sims D."/>
            <person name="Meineke L."/>
            <person name="Brettin T."/>
            <person name="Detter J.C."/>
            <person name="Han C."/>
            <person name="Larimer F."/>
            <person name="Land M."/>
            <person name="Hauser L."/>
            <person name="Kyrpides N."/>
            <person name="Ovchinnikova G."/>
            <person name="Liberton M."/>
            <person name="Stoeckel J."/>
            <person name="Banerjee A."/>
            <person name="Singh A."/>
            <person name="Page L."/>
            <person name="Sato H."/>
            <person name="Zhao L."/>
            <person name="Sherman L."/>
            <person name="Pakrasi H."/>
            <person name="Richardson P."/>
        </authorList>
    </citation>
    <scope>NUCLEOTIDE SEQUENCE</scope>
    <source>
        <strain evidence="2">PCC 7425</strain>
    </source>
</reference>
<dbReference type="CDD" id="cd02976">
    <property type="entry name" value="NrdH"/>
    <property type="match status" value="1"/>
</dbReference>
<name>B8HUL2_CYAP4</name>
<feature type="domain" description="Glutaredoxin" evidence="1">
    <location>
        <begin position="88"/>
        <end position="151"/>
    </location>
</feature>
<dbReference type="Gene3D" id="3.40.30.10">
    <property type="entry name" value="Glutaredoxin"/>
    <property type="match status" value="1"/>
</dbReference>
<dbReference type="STRING" id="395961.Cyan7425_3897"/>
<dbReference type="SUPFAM" id="SSF52833">
    <property type="entry name" value="Thioredoxin-like"/>
    <property type="match status" value="1"/>
</dbReference>
<dbReference type="Pfam" id="PF00462">
    <property type="entry name" value="Glutaredoxin"/>
    <property type="match status" value="1"/>
</dbReference>
<dbReference type="KEGG" id="cyn:Cyan7425_3897"/>
<dbReference type="InterPro" id="IPR002109">
    <property type="entry name" value="Glutaredoxin"/>
</dbReference>
<dbReference type="OrthoDB" id="6884501at2"/>
<dbReference type="HOGENOM" id="CLU_1632644_0_0_3"/>
<sequence>MKMFISSVTAGTFYLGLLVVNPPFQPVQTNCNYTFEGWLCRQMGETLMMGAQPVLAQNQPNWQEWLKKNPTYTTPSQTTPAQAVQRQILVYGRSTCSLTAQLRQDLQDRKVSYQYKDVDDPAINQEFWQILKRSGIHGRVGLPVVVSGGKVFVRPSLAQLEL</sequence>